<feature type="domain" description="Ketoreductase" evidence="4">
    <location>
        <begin position="7"/>
        <end position="189"/>
    </location>
</feature>
<dbReference type="CDD" id="cd05233">
    <property type="entry name" value="SDR_c"/>
    <property type="match status" value="1"/>
</dbReference>
<sequence length="306" mass="32511">MPAPSRPLAVVTGASTGIGYEIARELADAGHDLIVAAEDPGIHDAARRLARHTREVEAVRADLATYDGAETLVHAVRTGRRPVSVLVLNAGVGRAGRFLETDLADTARVIDLDIVSTVHLARRLLPDMADRGAGRVLLTSSVAAELPGPYHAVYNASKAFLDSFGLALRDELSGSGVLVTVLLPGATDTRFFARAGLLGTRLGRTRKDDPALVARQACRALAAGRARVVAGSAATRVGARVLRVLPRRVRAALHRRLARPVHGRSGFSGALLGRAARRRGVTPCRRPDAPPAEASRARRSARRPRH</sequence>
<comment type="caution">
    <text evidence="5">The sequence shown here is derived from an EMBL/GenBank/DDBJ whole genome shotgun (WGS) entry which is preliminary data.</text>
</comment>
<evidence type="ECO:0000313" key="5">
    <source>
        <dbReference type="EMBL" id="MCB5179211.1"/>
    </source>
</evidence>
<reference evidence="5 6" key="1">
    <citation type="submission" date="2021-10" db="EMBL/GenBank/DDBJ databases">
        <title>Streptomyces sp. strain SMC 277, a novel streptomycete isolated from soil.</title>
        <authorList>
            <person name="Chanama M."/>
        </authorList>
    </citation>
    <scope>NUCLEOTIDE SEQUENCE [LARGE SCALE GENOMIC DNA]</scope>
    <source>
        <strain evidence="5 6">SMC 277</strain>
    </source>
</reference>
<dbReference type="PANTHER" id="PTHR44196:SF1">
    <property type="entry name" value="DEHYDROGENASE_REDUCTASE SDR FAMILY MEMBER 7B"/>
    <property type="match status" value="1"/>
</dbReference>
<name>A0ABS8B3Q4_9ACTN</name>
<protein>
    <submittedName>
        <fullName evidence="5">SDR family NAD(P)-dependent oxidoreductase</fullName>
    </submittedName>
</protein>
<accession>A0ABS8B3Q4</accession>
<evidence type="ECO:0000256" key="3">
    <source>
        <dbReference type="SAM" id="MobiDB-lite"/>
    </source>
</evidence>
<evidence type="ECO:0000259" key="4">
    <source>
        <dbReference type="SMART" id="SM00822"/>
    </source>
</evidence>
<dbReference type="PANTHER" id="PTHR44196">
    <property type="entry name" value="DEHYDROGENASE/REDUCTASE SDR FAMILY MEMBER 7B"/>
    <property type="match status" value="1"/>
</dbReference>
<feature type="compositionally biased region" description="Basic residues" evidence="3">
    <location>
        <begin position="297"/>
        <end position="306"/>
    </location>
</feature>
<dbReference type="InterPro" id="IPR020904">
    <property type="entry name" value="Sc_DH/Rdtase_CS"/>
</dbReference>
<dbReference type="PROSITE" id="PS00061">
    <property type="entry name" value="ADH_SHORT"/>
    <property type="match status" value="1"/>
</dbReference>
<keyword evidence="2" id="KW-0560">Oxidoreductase</keyword>
<organism evidence="5 6">
    <name type="scientific">Streptomyces antimicrobicus</name>
    <dbReference type="NCBI Taxonomy" id="2883108"/>
    <lineage>
        <taxon>Bacteria</taxon>
        <taxon>Bacillati</taxon>
        <taxon>Actinomycetota</taxon>
        <taxon>Actinomycetes</taxon>
        <taxon>Kitasatosporales</taxon>
        <taxon>Streptomycetaceae</taxon>
        <taxon>Streptomyces</taxon>
    </lineage>
</organism>
<proteinExistence type="inferred from homology"/>
<dbReference type="InterPro" id="IPR057326">
    <property type="entry name" value="KR_dom"/>
</dbReference>
<keyword evidence="6" id="KW-1185">Reference proteome</keyword>
<evidence type="ECO:0000256" key="1">
    <source>
        <dbReference type="ARBA" id="ARBA00006484"/>
    </source>
</evidence>
<dbReference type="RefSeq" id="WP_226726026.1">
    <property type="nucleotide sequence ID" value="NZ_JAJAUY010000018.1"/>
</dbReference>
<dbReference type="SMART" id="SM00822">
    <property type="entry name" value="PKS_KR"/>
    <property type="match status" value="1"/>
</dbReference>
<dbReference type="PRINTS" id="PR00081">
    <property type="entry name" value="GDHRDH"/>
</dbReference>
<feature type="region of interest" description="Disordered" evidence="3">
    <location>
        <begin position="278"/>
        <end position="306"/>
    </location>
</feature>
<dbReference type="InterPro" id="IPR002347">
    <property type="entry name" value="SDR_fam"/>
</dbReference>
<comment type="similarity">
    <text evidence="1">Belongs to the short-chain dehydrogenases/reductases (SDR) family.</text>
</comment>
<dbReference type="SUPFAM" id="SSF51735">
    <property type="entry name" value="NAD(P)-binding Rossmann-fold domains"/>
    <property type="match status" value="1"/>
</dbReference>
<dbReference type="Gene3D" id="3.40.50.720">
    <property type="entry name" value="NAD(P)-binding Rossmann-like Domain"/>
    <property type="match status" value="1"/>
</dbReference>
<evidence type="ECO:0000256" key="2">
    <source>
        <dbReference type="ARBA" id="ARBA00023002"/>
    </source>
</evidence>
<gene>
    <name evidence="5" type="ORF">LG632_07390</name>
</gene>
<dbReference type="EMBL" id="JAJAUY010000018">
    <property type="protein sequence ID" value="MCB5179211.1"/>
    <property type="molecule type" value="Genomic_DNA"/>
</dbReference>
<dbReference type="Proteomes" id="UP001199054">
    <property type="component" value="Unassembled WGS sequence"/>
</dbReference>
<dbReference type="InterPro" id="IPR036291">
    <property type="entry name" value="NAD(P)-bd_dom_sf"/>
</dbReference>
<dbReference type="Pfam" id="PF00106">
    <property type="entry name" value="adh_short"/>
    <property type="match status" value="1"/>
</dbReference>
<evidence type="ECO:0000313" key="6">
    <source>
        <dbReference type="Proteomes" id="UP001199054"/>
    </source>
</evidence>